<feature type="transmembrane region" description="Helical" evidence="10">
    <location>
        <begin position="217"/>
        <end position="235"/>
    </location>
</feature>
<dbReference type="PROSITE" id="PS50929">
    <property type="entry name" value="ABC_TM1F"/>
    <property type="match status" value="2"/>
</dbReference>
<dbReference type="InterPro" id="IPR036640">
    <property type="entry name" value="ABC1_TM_sf"/>
</dbReference>
<feature type="transmembrane region" description="Helical" evidence="10">
    <location>
        <begin position="932"/>
        <end position="952"/>
    </location>
</feature>
<dbReference type="FunCoup" id="A0BES6">
    <property type="interactions" value="10"/>
</dbReference>
<comment type="subcellular location">
    <subcellularLocation>
        <location evidence="1">Membrane</location>
        <topology evidence="1">Multi-pass membrane protein</topology>
    </subcellularLocation>
</comment>
<evidence type="ECO:0000256" key="10">
    <source>
        <dbReference type="SAM" id="Phobius"/>
    </source>
</evidence>
<evidence type="ECO:0000313" key="13">
    <source>
        <dbReference type="EMBL" id="CAK57043.1"/>
    </source>
</evidence>
<evidence type="ECO:0000256" key="9">
    <source>
        <dbReference type="ARBA" id="ARBA00023136"/>
    </source>
</evidence>
<dbReference type="InterPro" id="IPR044746">
    <property type="entry name" value="ABCC_6TM_D1"/>
</dbReference>
<keyword evidence="8 10" id="KW-1133">Transmembrane helix</keyword>
<gene>
    <name evidence="13" type="ORF">GSPATT00028076001</name>
</gene>
<feature type="transmembrane region" description="Helical" evidence="10">
    <location>
        <begin position="241"/>
        <end position="259"/>
    </location>
</feature>
<feature type="transmembrane region" description="Helical" evidence="10">
    <location>
        <begin position="850"/>
        <end position="869"/>
    </location>
</feature>
<dbReference type="PANTHER" id="PTHR24223">
    <property type="entry name" value="ATP-BINDING CASSETTE SUB-FAMILY C"/>
    <property type="match status" value="1"/>
</dbReference>
<feature type="transmembrane region" description="Helical" evidence="10">
    <location>
        <begin position="322"/>
        <end position="347"/>
    </location>
</feature>
<dbReference type="InParanoid" id="A0BES6"/>
<evidence type="ECO:0000256" key="2">
    <source>
        <dbReference type="ARBA" id="ARBA00009726"/>
    </source>
</evidence>
<evidence type="ECO:0000256" key="4">
    <source>
        <dbReference type="ARBA" id="ARBA00022692"/>
    </source>
</evidence>
<dbReference type="Gene3D" id="3.40.50.300">
    <property type="entry name" value="P-loop containing nucleotide triphosphate hydrolases"/>
    <property type="match status" value="2"/>
</dbReference>
<feature type="transmembrane region" description="Helical" evidence="10">
    <location>
        <begin position="757"/>
        <end position="776"/>
    </location>
</feature>
<protein>
    <recommendedName>
        <fullName evidence="15">ABC transporter family protein</fullName>
    </recommendedName>
</protein>
<feature type="transmembrane region" description="Helical" evidence="10">
    <location>
        <begin position="138"/>
        <end position="155"/>
    </location>
</feature>
<sequence>MDSASIIWENQQTIMFEEGIVLRKPSWFKKLFFVYVYPIMNKAYRQGLDESLINELESSQQSYFRHLKFSQHLKLKKKQNLVDLILKYYLCMLFANELEYFLKGFLIQLVVLFSQLAMPLLTKYIIEYIYESDKDYHQALLLIFLVMLIRILNLLSMSHSRFMMKVYGYDIMSVISLEIMSKCLKISLLSNTERSIGEITNLIQVDVQRLIQAPNNVVNMIIIPIQLCITLTYIYKEIGSSVIVGIVIIFLSILQNNYVGKQIVKAQKLVLKSKDNRVKETTEVFQMIKFIKINALEQFFQEKIFKLRQIELKCIKDRLKYFSINVFMGWLSPQMILSFTFGLYVLLGNQLIPSKTFPIIGLLSILAASLQLLPISLNDLLETKVSLKRIENFLDSHELMNDLYCKNKAAAASSALEITQGNFFWRKECIEDQQILKNINIKVEKGKFVSIIGDVGSGKSSLIQSILGEMIYKINGEKPKVYRSSPIAYVGQKPWIQNATVQENILFGKAYDEQLYEQAIKYSCLSLDLEILIHGDQTMIGEKGINLSGGQKARISLARAIYSKAEIFLLDDPLSAVDAQVGNFILKECFINFLKGKTRILITHALNYCKYTDYIYLMQKGEIIEQGDYQKMQNNLIFQEIEKKFEFDIQQQENQNITQGKDVQLGDEKEIDQNQEQIKDMDKTKSDLMTIEERKKGEIDQEVYIKYLQYKKNLIFQTILFIVLIIWILSQIMANLWVTEWTSRYASLSDHYSEITYFWVFLFLGFIQSMFAYIRAAMIVSQSIKSSSQIHNDMINCLMFAPQCKFFERVPLGRIMNRLTKDINSLDVEIHINIAQFSTKISQILSNNLLSIYVSTYLLIFPLIIFFYICLKIQRLYMKASRELQRLELISRSPILSYFTQSLMGLTTIRAYSQSDFVIKEFAQKLDYNKQIVNYSIAASSWFLQVLGFASLIVNTFAIGYCILYTSNPSFAGLILTFAASLDRNVQQTVDSLSLLENNMISFERCLEYTKIESENLAEVKTVEQSWPNQGRIKFINYSVNYRSNLPLVLRNLSFSIDSQEKIGIVGRTGAGKSSITLSILRIVEALQGRIEIDDVDISKVQIQRLRSSITTILQDPVIFTGTIRQNLDPLETCSDEEIMKVIEECCLLQLINDRNGLNTSINEGGDNLSAGEKQLICIARAILKKSKIVLVDEATANIDIETEQKIQQAIQRLFKDHTVITIAHRINTILHCDKIFVMSKGELKESGSPSELLKDKSSLFYEVYQEAMNHK</sequence>
<dbReference type="InterPro" id="IPR027417">
    <property type="entry name" value="P-loop_NTPase"/>
</dbReference>
<dbReference type="Pfam" id="PF00664">
    <property type="entry name" value="ABC_membrane"/>
    <property type="match status" value="2"/>
</dbReference>
<dbReference type="Pfam" id="PF00005">
    <property type="entry name" value="ABC_tran"/>
    <property type="match status" value="2"/>
</dbReference>
<dbReference type="RefSeq" id="XP_001424441.1">
    <property type="nucleotide sequence ID" value="XM_001424404.1"/>
</dbReference>
<dbReference type="GO" id="GO:0140359">
    <property type="term" value="F:ABC-type transporter activity"/>
    <property type="evidence" value="ECO:0000318"/>
    <property type="project" value="GO_Central"/>
</dbReference>
<proteinExistence type="inferred from homology"/>
<keyword evidence="4 10" id="KW-0812">Transmembrane</keyword>
<dbReference type="InterPro" id="IPR017871">
    <property type="entry name" value="ABC_transporter-like_CS"/>
</dbReference>
<evidence type="ECO:0000256" key="3">
    <source>
        <dbReference type="ARBA" id="ARBA00022448"/>
    </source>
</evidence>
<dbReference type="FunFam" id="1.20.1560.10:FF:000063">
    <property type="entry name" value="Multidrug resistance protein ABC transporter"/>
    <property type="match status" value="1"/>
</dbReference>
<dbReference type="AlphaFoldDB" id="A0BES6"/>
<dbReference type="STRING" id="5888.A0BES6"/>
<dbReference type="GO" id="GO:0005524">
    <property type="term" value="F:ATP binding"/>
    <property type="evidence" value="ECO:0007669"/>
    <property type="project" value="UniProtKB-KW"/>
</dbReference>
<dbReference type="InterPro" id="IPR044726">
    <property type="entry name" value="ABCC_6TM_D2"/>
</dbReference>
<dbReference type="EMBL" id="CT867989">
    <property type="protein sequence ID" value="CAK57043.1"/>
    <property type="molecule type" value="Genomic_DNA"/>
</dbReference>
<keyword evidence="3" id="KW-0813">Transport</keyword>
<evidence type="ECO:0000256" key="8">
    <source>
        <dbReference type="ARBA" id="ARBA00022989"/>
    </source>
</evidence>
<comment type="similarity">
    <text evidence="2">Belongs to the ABC transporter superfamily. ABCC family. Conjugate transporter (TC 3.A.1.208) subfamily.</text>
</comment>
<dbReference type="FunFam" id="3.40.50.300:FF:000610">
    <property type="entry name" value="Multidrug resistance-associated ABC transporter"/>
    <property type="match status" value="1"/>
</dbReference>
<dbReference type="InterPro" id="IPR003439">
    <property type="entry name" value="ABC_transporter-like_ATP-bd"/>
</dbReference>
<dbReference type="SUPFAM" id="SSF52540">
    <property type="entry name" value="P-loop containing nucleoside triphosphate hydrolases"/>
    <property type="match status" value="2"/>
</dbReference>
<dbReference type="GO" id="GO:0055085">
    <property type="term" value="P:transmembrane transport"/>
    <property type="evidence" value="ECO:0000318"/>
    <property type="project" value="GO_Central"/>
</dbReference>
<dbReference type="PROSITE" id="PS50893">
    <property type="entry name" value="ABC_TRANSPORTER_2"/>
    <property type="match status" value="2"/>
</dbReference>
<feature type="domain" description="ABC transmembrane type-1" evidence="12">
    <location>
        <begin position="104"/>
        <end position="382"/>
    </location>
</feature>
<dbReference type="PANTHER" id="PTHR24223:SF456">
    <property type="entry name" value="MULTIDRUG RESISTANCE-ASSOCIATED PROTEIN LETHAL(2)03659"/>
    <property type="match status" value="1"/>
</dbReference>
<keyword evidence="9 10" id="KW-0472">Membrane</keyword>
<accession>A0BES6</accession>
<keyword evidence="7" id="KW-0067">ATP-binding</keyword>
<keyword evidence="14" id="KW-1185">Reference proteome</keyword>
<keyword evidence="5" id="KW-0677">Repeat</keyword>
<reference evidence="13 14" key="1">
    <citation type="journal article" date="2006" name="Nature">
        <title>Global trends of whole-genome duplications revealed by the ciliate Paramecium tetraurelia.</title>
        <authorList>
            <consortium name="Genoscope"/>
            <person name="Aury J.-M."/>
            <person name="Jaillon O."/>
            <person name="Duret L."/>
            <person name="Noel B."/>
            <person name="Jubin C."/>
            <person name="Porcel B.M."/>
            <person name="Segurens B."/>
            <person name="Daubin V."/>
            <person name="Anthouard V."/>
            <person name="Aiach N."/>
            <person name="Arnaiz O."/>
            <person name="Billaut A."/>
            <person name="Beisson J."/>
            <person name="Blanc I."/>
            <person name="Bouhouche K."/>
            <person name="Camara F."/>
            <person name="Duharcourt S."/>
            <person name="Guigo R."/>
            <person name="Gogendeau D."/>
            <person name="Katinka M."/>
            <person name="Keller A.-M."/>
            <person name="Kissmehl R."/>
            <person name="Klotz C."/>
            <person name="Koll F."/>
            <person name="Le Moue A."/>
            <person name="Lepere C."/>
            <person name="Malinsky S."/>
            <person name="Nowacki M."/>
            <person name="Nowak J.K."/>
            <person name="Plattner H."/>
            <person name="Poulain J."/>
            <person name="Ruiz F."/>
            <person name="Serrano V."/>
            <person name="Zagulski M."/>
            <person name="Dessen P."/>
            <person name="Betermier M."/>
            <person name="Weissenbach J."/>
            <person name="Scarpelli C."/>
            <person name="Schachter V."/>
            <person name="Sperling L."/>
            <person name="Meyer E."/>
            <person name="Cohen J."/>
            <person name="Wincker P."/>
        </authorList>
    </citation>
    <scope>NUCLEOTIDE SEQUENCE [LARGE SCALE GENOMIC DNA]</scope>
    <source>
        <strain evidence="13 14">Stock d4-2</strain>
    </source>
</reference>
<evidence type="ECO:0000256" key="1">
    <source>
        <dbReference type="ARBA" id="ARBA00004141"/>
    </source>
</evidence>
<organism evidence="13 14">
    <name type="scientific">Paramecium tetraurelia</name>
    <dbReference type="NCBI Taxonomy" id="5888"/>
    <lineage>
        <taxon>Eukaryota</taxon>
        <taxon>Sar</taxon>
        <taxon>Alveolata</taxon>
        <taxon>Ciliophora</taxon>
        <taxon>Intramacronucleata</taxon>
        <taxon>Oligohymenophorea</taxon>
        <taxon>Peniculida</taxon>
        <taxon>Parameciidae</taxon>
        <taxon>Paramecium</taxon>
    </lineage>
</organism>
<dbReference type="GeneID" id="5010225"/>
<evidence type="ECO:0008006" key="15">
    <source>
        <dbReference type="Google" id="ProtNLM"/>
    </source>
</evidence>
<evidence type="ECO:0000256" key="7">
    <source>
        <dbReference type="ARBA" id="ARBA00022840"/>
    </source>
</evidence>
<feature type="domain" description="ABC transmembrane type-1" evidence="12">
    <location>
        <begin position="719"/>
        <end position="982"/>
    </location>
</feature>
<name>A0BES6_PARTE</name>
<feature type="domain" description="ABC transporter" evidence="11">
    <location>
        <begin position="418"/>
        <end position="645"/>
    </location>
</feature>
<dbReference type="HOGENOM" id="CLU_000604_27_1_1"/>
<dbReference type="SUPFAM" id="SSF90123">
    <property type="entry name" value="ABC transporter transmembrane region"/>
    <property type="match status" value="2"/>
</dbReference>
<dbReference type="GO" id="GO:0016887">
    <property type="term" value="F:ATP hydrolysis activity"/>
    <property type="evidence" value="ECO:0007669"/>
    <property type="project" value="InterPro"/>
</dbReference>
<dbReference type="InterPro" id="IPR003593">
    <property type="entry name" value="AAA+_ATPase"/>
</dbReference>
<evidence type="ECO:0000256" key="5">
    <source>
        <dbReference type="ARBA" id="ARBA00022737"/>
    </source>
</evidence>
<feature type="transmembrane region" description="Helical" evidence="10">
    <location>
        <begin position="714"/>
        <end position="737"/>
    </location>
</feature>
<dbReference type="GO" id="GO:0005886">
    <property type="term" value="C:plasma membrane"/>
    <property type="evidence" value="ECO:0000318"/>
    <property type="project" value="GO_Central"/>
</dbReference>
<dbReference type="OMA" id="ACAQWFH"/>
<dbReference type="Gene3D" id="1.20.1560.10">
    <property type="entry name" value="ABC transporter type 1, transmembrane domain"/>
    <property type="match status" value="2"/>
</dbReference>
<dbReference type="Proteomes" id="UP000000600">
    <property type="component" value="Unassembled WGS sequence"/>
</dbReference>
<keyword evidence="6" id="KW-0547">Nucleotide-binding</keyword>
<dbReference type="InterPro" id="IPR011527">
    <property type="entry name" value="ABC1_TM_dom"/>
</dbReference>
<feature type="domain" description="ABC transporter" evidence="11">
    <location>
        <begin position="1033"/>
        <end position="1266"/>
    </location>
</feature>
<dbReference type="OrthoDB" id="6500128at2759"/>
<dbReference type="SMART" id="SM00382">
    <property type="entry name" value="AAA"/>
    <property type="match status" value="2"/>
</dbReference>
<dbReference type="InterPro" id="IPR050173">
    <property type="entry name" value="ABC_transporter_C-like"/>
</dbReference>
<dbReference type="KEGG" id="ptm:GSPATT00028076001"/>
<feature type="transmembrane region" description="Helical" evidence="10">
    <location>
        <begin position="105"/>
        <end position="126"/>
    </location>
</feature>
<dbReference type="FunFam" id="1.20.1560.10:FF:000080">
    <property type="entry name" value="ABC transporter C family member 1"/>
    <property type="match status" value="1"/>
</dbReference>
<dbReference type="PROSITE" id="PS00211">
    <property type="entry name" value="ABC_TRANSPORTER_1"/>
    <property type="match status" value="2"/>
</dbReference>
<evidence type="ECO:0000259" key="11">
    <source>
        <dbReference type="PROSITE" id="PS50893"/>
    </source>
</evidence>
<dbReference type="CDD" id="cd18580">
    <property type="entry name" value="ABC_6TM_ABCC_D2"/>
    <property type="match status" value="1"/>
</dbReference>
<dbReference type="eggNOG" id="KOG0054">
    <property type="taxonomic scope" value="Eukaryota"/>
</dbReference>
<dbReference type="CDD" id="cd18579">
    <property type="entry name" value="ABC_6TM_ABCC_D1"/>
    <property type="match status" value="1"/>
</dbReference>
<dbReference type="CDD" id="cd03244">
    <property type="entry name" value="ABCC_MRP_domain2"/>
    <property type="match status" value="1"/>
</dbReference>
<evidence type="ECO:0000256" key="6">
    <source>
        <dbReference type="ARBA" id="ARBA00022741"/>
    </source>
</evidence>
<evidence type="ECO:0000259" key="12">
    <source>
        <dbReference type="PROSITE" id="PS50929"/>
    </source>
</evidence>
<dbReference type="CDD" id="cd03250">
    <property type="entry name" value="ABCC_MRP_domain1"/>
    <property type="match status" value="1"/>
</dbReference>
<evidence type="ECO:0000313" key="14">
    <source>
        <dbReference type="Proteomes" id="UP000000600"/>
    </source>
</evidence>
<dbReference type="FunFam" id="3.40.50.300:FF:002673">
    <property type="entry name" value="Multispecific organic anion transporter, putative"/>
    <property type="match status" value="1"/>
</dbReference>